<dbReference type="OrthoDB" id="6513042at2759"/>
<dbReference type="RefSeq" id="XP_007367254.1">
    <property type="nucleotide sequence ID" value="XM_007367192.1"/>
</dbReference>
<accession>R7SVE2</accession>
<dbReference type="KEGG" id="dsq:DICSQDRAFT_63701"/>
<dbReference type="GeneID" id="18843245"/>
<reference evidence="4 5" key="1">
    <citation type="journal article" date="2012" name="Science">
        <title>The Paleozoic origin of enzymatic lignin decomposition reconstructed from 31 fungal genomes.</title>
        <authorList>
            <person name="Floudas D."/>
            <person name="Binder M."/>
            <person name="Riley R."/>
            <person name="Barry K."/>
            <person name="Blanchette R.A."/>
            <person name="Henrissat B."/>
            <person name="Martinez A.T."/>
            <person name="Otillar R."/>
            <person name="Spatafora J.W."/>
            <person name="Yadav J.S."/>
            <person name="Aerts A."/>
            <person name="Benoit I."/>
            <person name="Boyd A."/>
            <person name="Carlson A."/>
            <person name="Copeland A."/>
            <person name="Coutinho P.M."/>
            <person name="de Vries R.P."/>
            <person name="Ferreira P."/>
            <person name="Findley K."/>
            <person name="Foster B."/>
            <person name="Gaskell J."/>
            <person name="Glotzer D."/>
            <person name="Gorecki P."/>
            <person name="Heitman J."/>
            <person name="Hesse C."/>
            <person name="Hori C."/>
            <person name="Igarashi K."/>
            <person name="Jurgens J.A."/>
            <person name="Kallen N."/>
            <person name="Kersten P."/>
            <person name="Kohler A."/>
            <person name="Kuees U."/>
            <person name="Kumar T.K.A."/>
            <person name="Kuo A."/>
            <person name="LaButti K."/>
            <person name="Larrondo L.F."/>
            <person name="Lindquist E."/>
            <person name="Ling A."/>
            <person name="Lombard V."/>
            <person name="Lucas S."/>
            <person name="Lundell T."/>
            <person name="Martin R."/>
            <person name="McLaughlin D.J."/>
            <person name="Morgenstern I."/>
            <person name="Morin E."/>
            <person name="Murat C."/>
            <person name="Nagy L.G."/>
            <person name="Nolan M."/>
            <person name="Ohm R.A."/>
            <person name="Patyshakuliyeva A."/>
            <person name="Rokas A."/>
            <person name="Ruiz-Duenas F.J."/>
            <person name="Sabat G."/>
            <person name="Salamov A."/>
            <person name="Samejima M."/>
            <person name="Schmutz J."/>
            <person name="Slot J.C."/>
            <person name="St John F."/>
            <person name="Stenlid J."/>
            <person name="Sun H."/>
            <person name="Sun S."/>
            <person name="Syed K."/>
            <person name="Tsang A."/>
            <person name="Wiebenga A."/>
            <person name="Young D."/>
            <person name="Pisabarro A."/>
            <person name="Eastwood D.C."/>
            <person name="Martin F."/>
            <person name="Cullen D."/>
            <person name="Grigoriev I.V."/>
            <person name="Hibbett D.S."/>
        </authorList>
    </citation>
    <scope>NUCLEOTIDE SEQUENCE [LARGE SCALE GENOMIC DNA]</scope>
    <source>
        <strain evidence="4 5">LYAD-421 SS1</strain>
    </source>
</reference>
<dbReference type="EC" id="2.7.7.48" evidence="1"/>
<name>R7SVE2_DICSQ</name>
<dbReference type="GO" id="GO:0030422">
    <property type="term" value="P:siRNA processing"/>
    <property type="evidence" value="ECO:0007669"/>
    <property type="project" value="TreeGrafter"/>
</dbReference>
<dbReference type="HOGENOM" id="CLU_010624_0_0_1"/>
<dbReference type="PANTHER" id="PTHR23079">
    <property type="entry name" value="RNA-DEPENDENT RNA POLYMERASE"/>
    <property type="match status" value="1"/>
</dbReference>
<comment type="catalytic activity">
    <reaction evidence="1">
        <text>RNA(n) + a ribonucleoside 5'-triphosphate = RNA(n+1) + diphosphate</text>
        <dbReference type="Rhea" id="RHEA:21248"/>
        <dbReference type="Rhea" id="RHEA-COMP:14527"/>
        <dbReference type="Rhea" id="RHEA-COMP:17342"/>
        <dbReference type="ChEBI" id="CHEBI:33019"/>
        <dbReference type="ChEBI" id="CHEBI:61557"/>
        <dbReference type="ChEBI" id="CHEBI:140395"/>
        <dbReference type="EC" id="2.7.7.48"/>
    </reaction>
</comment>
<gene>
    <name evidence="4" type="ORF">DICSQDRAFT_63701</name>
</gene>
<dbReference type="OMA" id="ASAWYYY"/>
<dbReference type="Proteomes" id="UP000053319">
    <property type="component" value="Unassembled WGS sequence"/>
</dbReference>
<proteinExistence type="inferred from homology"/>
<evidence type="ECO:0000256" key="1">
    <source>
        <dbReference type="RuleBase" id="RU363098"/>
    </source>
</evidence>
<evidence type="ECO:0000313" key="5">
    <source>
        <dbReference type="Proteomes" id="UP000053319"/>
    </source>
</evidence>
<dbReference type="GO" id="GO:0031380">
    <property type="term" value="C:nuclear RNA-directed RNA polymerase complex"/>
    <property type="evidence" value="ECO:0007669"/>
    <property type="project" value="TreeGrafter"/>
</dbReference>
<dbReference type="GO" id="GO:0003968">
    <property type="term" value="F:RNA-directed RNA polymerase activity"/>
    <property type="evidence" value="ECO:0007669"/>
    <property type="project" value="UniProtKB-KW"/>
</dbReference>
<dbReference type="EMBL" id="JH719419">
    <property type="protein sequence ID" value="EJF60041.1"/>
    <property type="molecule type" value="Genomic_DNA"/>
</dbReference>
<feature type="domain" description="RDRP core" evidence="3">
    <location>
        <begin position="28"/>
        <end position="550"/>
    </location>
</feature>
<dbReference type="InterPro" id="IPR057596">
    <property type="entry name" value="RDRP_core"/>
</dbReference>
<dbReference type="PANTHER" id="PTHR23079:SF55">
    <property type="entry name" value="RNA-DIRECTED RNA POLYMERASE"/>
    <property type="match status" value="1"/>
</dbReference>
<keyword evidence="1" id="KW-0696">RNA-directed RNA polymerase</keyword>
<evidence type="ECO:0000256" key="2">
    <source>
        <dbReference type="SAM" id="MobiDB-lite"/>
    </source>
</evidence>
<comment type="similarity">
    <text evidence="1">Belongs to the RdRP family.</text>
</comment>
<sequence>MLQKVLVSISTAVCQDGVNISNKEQQSHPETRATRLVQDTTRFLLVSVNKKARDSTLRQTLARWIYEGIEHNGTVYRFLGYTESQVKAGKLMFFHEGEGWTVERMLESFGDLPGVYLKSGYGKYAARLGLSFSSTVQSLDIPLECAIEIPDLTAPDGSLHSDGCGMIRDSFAAQLCARHNLPPDTTVFQVRRGGIKGLLVRYPDNEFDVRCRTHSRTRGGHYMIAYRPSMFKYAGGPTCLELNNHNSPSASARLNVQFMALLLTLGVPFAIFQRLVLDQLDLIGSILTDREKALQYVKGELDAAAEDDFAQGLYAMLLARQDLSEPYVRHKLETFQRKQYITLRNKMSLRIPDSAYLFGVVDEAGVLAPNEVHVNLPNRSGVLVRDVIVGRNPSYYPGDFRKLRAVDHPSLRHHRNCIVFSSNAAHSIPDTIAGGDLDGDMYFVCWDPCLIPPREAPPFSRPQSATAAAQAGTAPASATRQLSNMPKAAIDTFMQLKFSRLLGMMAKEWTRQVELTPDLARSAYCQELVPLIESALDLMKSGEDFARLEKRFKQLQSRHAGHNLDDFKSPIQRLRDLIPEGEGEKLQNLSGRHDLSLILRDEDPTRWNRHLSEAVNVLPRFNKELSKAINLDSDYGQLRSICGIKPRTYTSHFPAESYALSADRDSKNRRADMVKQSYQSLYFGGGSKEQQCEQRMRASAWYYYGYTQDKPAFAWLGERYLNEIKACERTIPSS</sequence>
<dbReference type="AlphaFoldDB" id="R7SVE2"/>
<dbReference type="Pfam" id="PF05183">
    <property type="entry name" value="RdRP"/>
    <property type="match status" value="1"/>
</dbReference>
<dbReference type="GO" id="GO:0003723">
    <property type="term" value="F:RNA binding"/>
    <property type="evidence" value="ECO:0007669"/>
    <property type="project" value="UniProtKB-KW"/>
</dbReference>
<protein>
    <recommendedName>
        <fullName evidence="1">RNA-dependent RNA polymerase</fullName>
        <ecNumber evidence="1">2.7.7.48</ecNumber>
    </recommendedName>
</protein>
<feature type="region of interest" description="Disordered" evidence="2">
    <location>
        <begin position="458"/>
        <end position="479"/>
    </location>
</feature>
<keyword evidence="1" id="KW-0808">Transferase</keyword>
<keyword evidence="1" id="KW-0548">Nucleotidyltransferase</keyword>
<organism evidence="4 5">
    <name type="scientific">Dichomitus squalens (strain LYAD-421)</name>
    <name type="common">Western red white-rot fungus</name>
    <dbReference type="NCBI Taxonomy" id="732165"/>
    <lineage>
        <taxon>Eukaryota</taxon>
        <taxon>Fungi</taxon>
        <taxon>Dikarya</taxon>
        <taxon>Basidiomycota</taxon>
        <taxon>Agaricomycotina</taxon>
        <taxon>Agaricomycetes</taxon>
        <taxon>Polyporales</taxon>
        <taxon>Polyporaceae</taxon>
        <taxon>Dichomitus</taxon>
    </lineage>
</organism>
<keyword evidence="1" id="KW-0694">RNA-binding</keyword>
<evidence type="ECO:0000313" key="4">
    <source>
        <dbReference type="EMBL" id="EJF60041.1"/>
    </source>
</evidence>
<dbReference type="InterPro" id="IPR007855">
    <property type="entry name" value="RDRP"/>
</dbReference>
<evidence type="ECO:0000259" key="3">
    <source>
        <dbReference type="Pfam" id="PF05183"/>
    </source>
</evidence>
<feature type="compositionally biased region" description="Low complexity" evidence="2">
    <location>
        <begin position="462"/>
        <end position="478"/>
    </location>
</feature>